<evidence type="ECO:0000256" key="1">
    <source>
        <dbReference type="SAM" id="MobiDB-lite"/>
    </source>
</evidence>
<feature type="region of interest" description="Disordered" evidence="1">
    <location>
        <begin position="84"/>
        <end position="118"/>
    </location>
</feature>
<evidence type="ECO:0000313" key="2">
    <source>
        <dbReference type="EMBL" id="JAS45606.1"/>
    </source>
</evidence>
<feature type="compositionally biased region" description="Basic and acidic residues" evidence="1">
    <location>
        <begin position="93"/>
        <end position="102"/>
    </location>
</feature>
<dbReference type="AlphaFoldDB" id="A0A1B6F5R9"/>
<gene>
    <name evidence="2" type="ORF">g.1174</name>
</gene>
<proteinExistence type="predicted"/>
<organism evidence="2">
    <name type="scientific">Cuerna arida</name>
    <dbReference type="NCBI Taxonomy" id="1464854"/>
    <lineage>
        <taxon>Eukaryota</taxon>
        <taxon>Metazoa</taxon>
        <taxon>Ecdysozoa</taxon>
        <taxon>Arthropoda</taxon>
        <taxon>Hexapoda</taxon>
        <taxon>Insecta</taxon>
        <taxon>Pterygota</taxon>
        <taxon>Neoptera</taxon>
        <taxon>Paraneoptera</taxon>
        <taxon>Hemiptera</taxon>
        <taxon>Auchenorrhyncha</taxon>
        <taxon>Membracoidea</taxon>
        <taxon>Cicadellidae</taxon>
        <taxon>Cicadellinae</taxon>
        <taxon>Proconiini</taxon>
        <taxon>Cuerna</taxon>
    </lineage>
</organism>
<feature type="non-terminal residue" evidence="2">
    <location>
        <position position="118"/>
    </location>
</feature>
<dbReference type="EMBL" id="GECZ01024163">
    <property type="protein sequence ID" value="JAS45606.1"/>
    <property type="molecule type" value="Transcribed_RNA"/>
</dbReference>
<protein>
    <submittedName>
        <fullName evidence="2">Uncharacterized protein</fullName>
    </submittedName>
</protein>
<reference evidence="2" key="1">
    <citation type="submission" date="2015-11" db="EMBL/GenBank/DDBJ databases">
        <title>De novo transcriptome assembly of four potential Pierce s Disease insect vectors from Arizona vineyards.</title>
        <authorList>
            <person name="Tassone E.E."/>
        </authorList>
    </citation>
    <scope>NUCLEOTIDE SEQUENCE</scope>
</reference>
<name>A0A1B6F5R9_9HEMI</name>
<sequence length="118" mass="12857">LHNQQNSSKAPGVRDATEKMTRINSSLNPLGNSKINGSIILTDGQPHDMMLYATEAGVLVMPNHLDNLHNFGAQNTLKAYQVDQNPDLLNDTENGKDKRIKGNDMLNGADLDLATTES</sequence>
<feature type="non-terminal residue" evidence="2">
    <location>
        <position position="1"/>
    </location>
</feature>
<accession>A0A1B6F5R9</accession>